<evidence type="ECO:0000313" key="2">
    <source>
        <dbReference type="EMBL" id="MYH63458.1"/>
    </source>
</evidence>
<dbReference type="Gene3D" id="2.120.10.10">
    <property type="match status" value="1"/>
</dbReference>
<dbReference type="AlphaFoldDB" id="A0A6B1G523"/>
<dbReference type="Pfam" id="PF13088">
    <property type="entry name" value="BNR_2"/>
    <property type="match status" value="1"/>
</dbReference>
<feature type="domain" description="Sialidase" evidence="1">
    <location>
        <begin position="56"/>
        <end position="330"/>
    </location>
</feature>
<gene>
    <name evidence="2" type="ORF">F4148_17480</name>
</gene>
<protein>
    <submittedName>
        <fullName evidence="2">Exo-alpha-sialidase</fullName>
    </submittedName>
</protein>
<proteinExistence type="predicted"/>
<evidence type="ECO:0000259" key="1">
    <source>
        <dbReference type="Pfam" id="PF13088"/>
    </source>
</evidence>
<dbReference type="EMBL" id="VYDA01000621">
    <property type="protein sequence ID" value="MYH63458.1"/>
    <property type="molecule type" value="Genomic_DNA"/>
</dbReference>
<reference evidence="2" key="1">
    <citation type="submission" date="2019-09" db="EMBL/GenBank/DDBJ databases">
        <title>Characterisation of the sponge microbiome using genome-centric metagenomics.</title>
        <authorList>
            <person name="Engelberts J.P."/>
            <person name="Robbins S.J."/>
            <person name="De Goeij J.M."/>
            <person name="Aranda M."/>
            <person name="Bell S.C."/>
            <person name="Webster N.S."/>
        </authorList>
    </citation>
    <scope>NUCLEOTIDE SEQUENCE</scope>
    <source>
        <strain evidence="2">SB0675_bin_29</strain>
    </source>
</reference>
<accession>A0A6B1G523</accession>
<dbReference type="PANTHER" id="PTHR43752:SF2">
    <property type="entry name" value="BNR_ASP-BOX REPEAT FAMILY PROTEIN"/>
    <property type="match status" value="1"/>
</dbReference>
<dbReference type="CDD" id="cd15482">
    <property type="entry name" value="Sialidase_non-viral"/>
    <property type="match status" value="1"/>
</dbReference>
<sequence length="355" mass="40446">MQTHPTPEASGTLFEDIHVAKMPKHKYGYRGNVGDIALLRDGRLLICYTESGDILGDNVGAGDIVKRYSGDQGRTWSEPERLIARAKPFREDEGYWHPSLLRLQNGQLLLSYIYFYFSDSFPRFAHTYYRRSTDDGESWGDQLIATPHAGTNHVFNNKLIQLPSGRILAPCEKEVGEEEDDHRGYISYVFYSDDDGYSWHRSDNVIDILPVEAQEPHVVLLKDGRLMMLCRTHSGYIVRSYSEDDGVTWSPAEHVLNLKLSIVGSALNVKLIPSTDDLLLLRSTDTKNRLRTPFVSAISTDEGRTWMHERPIGSDPDEDYGYPSLTFLNDMALVSYHKRDGIYVARIGINWFYGK</sequence>
<organism evidence="2">
    <name type="scientific">Caldilineaceae bacterium SB0675_bin_29</name>
    <dbReference type="NCBI Taxonomy" id="2605266"/>
    <lineage>
        <taxon>Bacteria</taxon>
        <taxon>Bacillati</taxon>
        <taxon>Chloroflexota</taxon>
        <taxon>Caldilineae</taxon>
        <taxon>Caldilineales</taxon>
        <taxon>Caldilineaceae</taxon>
    </lineage>
</organism>
<dbReference type="SUPFAM" id="SSF50939">
    <property type="entry name" value="Sialidases"/>
    <property type="match status" value="1"/>
</dbReference>
<name>A0A6B1G523_9CHLR</name>
<dbReference type="PANTHER" id="PTHR43752">
    <property type="entry name" value="BNR/ASP-BOX REPEAT FAMILY PROTEIN"/>
    <property type="match status" value="1"/>
</dbReference>
<comment type="caution">
    <text evidence="2">The sequence shown here is derived from an EMBL/GenBank/DDBJ whole genome shotgun (WGS) entry which is preliminary data.</text>
</comment>
<dbReference type="InterPro" id="IPR011040">
    <property type="entry name" value="Sialidase"/>
</dbReference>
<dbReference type="InterPro" id="IPR036278">
    <property type="entry name" value="Sialidase_sf"/>
</dbReference>